<name>A0A212L3E3_9BACT</name>
<dbReference type="InterPro" id="IPR011322">
    <property type="entry name" value="N-reg_PII-like_a/b"/>
</dbReference>
<dbReference type="SUPFAM" id="SSF54913">
    <property type="entry name" value="GlnB-like"/>
    <property type="match status" value="1"/>
</dbReference>
<dbReference type="Pfam" id="PF02641">
    <property type="entry name" value="DUF190"/>
    <property type="match status" value="1"/>
</dbReference>
<reference evidence="2" key="1">
    <citation type="submission" date="2016-08" db="EMBL/GenBank/DDBJ databases">
        <authorList>
            <person name="Seilhamer J.J."/>
        </authorList>
    </citation>
    <scope>NUCLEOTIDE SEQUENCE</scope>
    <source>
        <strain evidence="2">86-1</strain>
    </source>
</reference>
<dbReference type="AlphaFoldDB" id="A0A212L3E3"/>
<evidence type="ECO:0000256" key="1">
    <source>
        <dbReference type="ARBA" id="ARBA00010554"/>
    </source>
</evidence>
<organism evidence="2">
    <name type="scientific">uncultured Desulfovibrio sp</name>
    <dbReference type="NCBI Taxonomy" id="167968"/>
    <lineage>
        <taxon>Bacteria</taxon>
        <taxon>Pseudomonadati</taxon>
        <taxon>Thermodesulfobacteriota</taxon>
        <taxon>Desulfovibrionia</taxon>
        <taxon>Desulfovibrionales</taxon>
        <taxon>Desulfovibrionaceae</taxon>
        <taxon>Desulfovibrio</taxon>
        <taxon>environmental samples</taxon>
    </lineage>
</organism>
<dbReference type="EMBL" id="FMJC01000002">
    <property type="protein sequence ID" value="SCM72092.1"/>
    <property type="molecule type" value="Genomic_DNA"/>
</dbReference>
<dbReference type="InterPro" id="IPR003793">
    <property type="entry name" value="UPF0166"/>
</dbReference>
<sequence length="105" mass="11471">MHGYQLTFFTQQNRLHGALTIAEWLTAEAKKLGISGVTVTAAQSGYGRDGKLHSAHFFELAAQPVEVTMAVAAEKSDLLFAKIAAERLKIFYVKTPIEFGVTGEE</sequence>
<proteinExistence type="inferred from homology"/>
<accession>A0A212L3E3</accession>
<gene>
    <name evidence="2" type="ORF">KL86DES1_20390</name>
</gene>
<dbReference type="RefSeq" id="WP_179980044.1">
    <property type="nucleotide sequence ID" value="NZ_LT608333.1"/>
</dbReference>
<protein>
    <submittedName>
        <fullName evidence="2">Uncharacterized protein</fullName>
    </submittedName>
</protein>
<dbReference type="Gene3D" id="3.30.70.120">
    <property type="match status" value="1"/>
</dbReference>
<dbReference type="InterPro" id="IPR015867">
    <property type="entry name" value="N-reg_PII/ATP_PRibTrfase_C"/>
</dbReference>
<comment type="similarity">
    <text evidence="1">Belongs to the UPF0166 family.</text>
</comment>
<evidence type="ECO:0000313" key="2">
    <source>
        <dbReference type="EMBL" id="SCM72092.1"/>
    </source>
</evidence>